<reference evidence="2 3" key="1">
    <citation type="submission" date="2019-07" db="EMBL/GenBank/DDBJ databases">
        <authorList>
            <person name="Kim J."/>
        </authorList>
    </citation>
    <scope>NUCLEOTIDE SEQUENCE [LARGE SCALE GENOMIC DNA]</scope>
    <source>
        <strain evidence="2 3">N4</strain>
    </source>
</reference>
<dbReference type="SMART" id="SM00860">
    <property type="entry name" value="SMI1_KNR4"/>
    <property type="match status" value="1"/>
</dbReference>
<feature type="domain" description="Knr4/Smi1-like" evidence="1">
    <location>
        <begin position="37"/>
        <end position="150"/>
    </location>
</feature>
<evidence type="ECO:0000259" key="1">
    <source>
        <dbReference type="SMART" id="SM00860"/>
    </source>
</evidence>
<dbReference type="SUPFAM" id="SSF160631">
    <property type="entry name" value="SMI1/KNR4-like"/>
    <property type="match status" value="1"/>
</dbReference>
<organism evidence="2 3">
    <name type="scientific">Paenibacillus agilis</name>
    <dbReference type="NCBI Taxonomy" id="3020863"/>
    <lineage>
        <taxon>Bacteria</taxon>
        <taxon>Bacillati</taxon>
        <taxon>Bacillota</taxon>
        <taxon>Bacilli</taxon>
        <taxon>Bacillales</taxon>
        <taxon>Paenibacillaceae</taxon>
        <taxon>Paenibacillus</taxon>
    </lineage>
</organism>
<dbReference type="Proteomes" id="UP000318102">
    <property type="component" value="Unassembled WGS sequence"/>
</dbReference>
<evidence type="ECO:0000313" key="2">
    <source>
        <dbReference type="EMBL" id="TVX93732.1"/>
    </source>
</evidence>
<dbReference type="AlphaFoldDB" id="A0A559J1H2"/>
<keyword evidence="3" id="KW-1185">Reference proteome</keyword>
<dbReference type="EMBL" id="VNJK01000001">
    <property type="protein sequence ID" value="TVX93732.1"/>
    <property type="molecule type" value="Genomic_DNA"/>
</dbReference>
<gene>
    <name evidence="2" type="ORF">FPZ44_12085</name>
</gene>
<accession>A0A559J1H2</accession>
<dbReference type="InterPro" id="IPR037883">
    <property type="entry name" value="Knr4/Smi1-like_sf"/>
</dbReference>
<evidence type="ECO:0000313" key="3">
    <source>
        <dbReference type="Proteomes" id="UP000318102"/>
    </source>
</evidence>
<dbReference type="Pfam" id="PF09346">
    <property type="entry name" value="SMI1_KNR4"/>
    <property type="match status" value="1"/>
</dbReference>
<dbReference type="OrthoDB" id="2355620at2"/>
<sequence>MFVEEVLKSLAELYSEGSRKVSAENGNLIESELKLYPASSDSVSLLTERYSPLPEDYLKFLSITNGCRLFEDVVYGGENDIFSAEEVLETNSHYNHPSRIIVAYINGDHIFIDLEDVKAGRTEYMYVYEGGVDFDDASSLYCDFQTWLDRFVMAQGNKYWTWRVEDRKF</sequence>
<dbReference type="RefSeq" id="WP_144990501.1">
    <property type="nucleotide sequence ID" value="NZ_VNJK01000001.1"/>
</dbReference>
<dbReference type="Gene3D" id="3.40.1580.10">
    <property type="entry name" value="SMI1/KNR4-like"/>
    <property type="match status" value="1"/>
</dbReference>
<name>A0A559J1H2_9BACL</name>
<protein>
    <submittedName>
        <fullName evidence="2">SMI1/KNR4 family protein</fullName>
    </submittedName>
</protein>
<proteinExistence type="predicted"/>
<comment type="caution">
    <text evidence="2">The sequence shown here is derived from an EMBL/GenBank/DDBJ whole genome shotgun (WGS) entry which is preliminary data.</text>
</comment>
<dbReference type="InterPro" id="IPR018958">
    <property type="entry name" value="Knr4/Smi1-like_dom"/>
</dbReference>